<gene>
    <name evidence="2" type="ORF">GA0074696_2840</name>
</gene>
<feature type="compositionally biased region" description="Basic and acidic residues" evidence="1">
    <location>
        <begin position="7"/>
        <end position="16"/>
    </location>
</feature>
<dbReference type="Proteomes" id="UP000198228">
    <property type="component" value="Chromosome I"/>
</dbReference>
<protein>
    <submittedName>
        <fullName evidence="2">Uncharacterized protein</fullName>
    </submittedName>
</protein>
<accession>A0A1C4XTT7</accession>
<dbReference type="RefSeq" id="WP_172894279.1">
    <property type="nucleotide sequence ID" value="NZ_JBFAKR010000008.1"/>
</dbReference>
<evidence type="ECO:0000256" key="1">
    <source>
        <dbReference type="SAM" id="MobiDB-lite"/>
    </source>
</evidence>
<feature type="region of interest" description="Disordered" evidence="1">
    <location>
        <begin position="1"/>
        <end position="56"/>
    </location>
</feature>
<feature type="compositionally biased region" description="Basic and acidic residues" evidence="1">
    <location>
        <begin position="35"/>
        <end position="56"/>
    </location>
</feature>
<evidence type="ECO:0000313" key="3">
    <source>
        <dbReference type="Proteomes" id="UP000198228"/>
    </source>
</evidence>
<dbReference type="AlphaFoldDB" id="A0A1C4XTT7"/>
<dbReference type="EMBL" id="LT607410">
    <property type="protein sequence ID" value="SCF11905.1"/>
    <property type="molecule type" value="Genomic_DNA"/>
</dbReference>
<proteinExistence type="predicted"/>
<evidence type="ECO:0000313" key="2">
    <source>
        <dbReference type="EMBL" id="SCF11905.1"/>
    </source>
</evidence>
<reference evidence="2 3" key="1">
    <citation type="submission" date="2016-06" db="EMBL/GenBank/DDBJ databases">
        <authorList>
            <person name="Kjaerup R.B."/>
            <person name="Dalgaard T.S."/>
            <person name="Juul-Madsen H.R."/>
        </authorList>
    </citation>
    <scope>NUCLEOTIDE SEQUENCE [LARGE SCALE GENOMIC DNA]</scope>
    <source>
        <strain evidence="2 3">DSM 43821</strain>
    </source>
</reference>
<sequence>MTEPEEDREKTGKTDRVLYSPDGDPHHTLAQAPQPDEHPPVTVTRDDRTEVIDDEQ</sequence>
<organism evidence="2 3">
    <name type="scientific">Micromonospora purpureochromogenes</name>
    <dbReference type="NCBI Taxonomy" id="47872"/>
    <lineage>
        <taxon>Bacteria</taxon>
        <taxon>Bacillati</taxon>
        <taxon>Actinomycetota</taxon>
        <taxon>Actinomycetes</taxon>
        <taxon>Micromonosporales</taxon>
        <taxon>Micromonosporaceae</taxon>
        <taxon>Micromonospora</taxon>
    </lineage>
</organism>
<name>A0A1C4XTT7_9ACTN</name>